<accession>A0A2J6RMX1</accession>
<feature type="compositionally biased region" description="Low complexity" evidence="1">
    <location>
        <begin position="7"/>
        <end position="20"/>
    </location>
</feature>
<organism evidence="3 4">
    <name type="scientific">Hyaloscypha variabilis (strain UAMH 11265 / GT02V1 / F)</name>
    <name type="common">Meliniomyces variabilis</name>
    <dbReference type="NCBI Taxonomy" id="1149755"/>
    <lineage>
        <taxon>Eukaryota</taxon>
        <taxon>Fungi</taxon>
        <taxon>Dikarya</taxon>
        <taxon>Ascomycota</taxon>
        <taxon>Pezizomycotina</taxon>
        <taxon>Leotiomycetes</taxon>
        <taxon>Helotiales</taxon>
        <taxon>Hyaloscyphaceae</taxon>
        <taxon>Hyaloscypha</taxon>
        <taxon>Hyaloscypha variabilis</taxon>
    </lineage>
</organism>
<reference evidence="3 4" key="1">
    <citation type="submission" date="2016-04" db="EMBL/GenBank/DDBJ databases">
        <title>A degradative enzymes factory behind the ericoid mycorrhizal symbiosis.</title>
        <authorList>
            <consortium name="DOE Joint Genome Institute"/>
            <person name="Martino E."/>
            <person name="Morin E."/>
            <person name="Grelet G."/>
            <person name="Kuo A."/>
            <person name="Kohler A."/>
            <person name="Daghino S."/>
            <person name="Barry K."/>
            <person name="Choi C."/>
            <person name="Cichocki N."/>
            <person name="Clum A."/>
            <person name="Copeland A."/>
            <person name="Hainaut M."/>
            <person name="Haridas S."/>
            <person name="Labutti K."/>
            <person name="Lindquist E."/>
            <person name="Lipzen A."/>
            <person name="Khouja H.-R."/>
            <person name="Murat C."/>
            <person name="Ohm R."/>
            <person name="Olson A."/>
            <person name="Spatafora J."/>
            <person name="Veneault-Fourrey C."/>
            <person name="Henrissat B."/>
            <person name="Grigoriev I."/>
            <person name="Martin F."/>
            <person name="Perotto S."/>
        </authorList>
    </citation>
    <scope>NUCLEOTIDE SEQUENCE [LARGE SCALE GENOMIC DNA]</scope>
    <source>
        <strain evidence="3 4">F</strain>
    </source>
</reference>
<dbReference type="Pfam" id="PF00179">
    <property type="entry name" value="UQ_con"/>
    <property type="match status" value="1"/>
</dbReference>
<dbReference type="SMART" id="SM00212">
    <property type="entry name" value="UBCc"/>
    <property type="match status" value="1"/>
</dbReference>
<dbReference type="EMBL" id="KZ613946">
    <property type="protein sequence ID" value="PMD39866.1"/>
    <property type="molecule type" value="Genomic_DNA"/>
</dbReference>
<proteinExistence type="predicted"/>
<feature type="domain" description="UBC core" evidence="2">
    <location>
        <begin position="20"/>
        <end position="175"/>
    </location>
</feature>
<protein>
    <submittedName>
        <fullName evidence="3">UBC-like protein</fullName>
    </submittedName>
</protein>
<evidence type="ECO:0000256" key="1">
    <source>
        <dbReference type="SAM" id="MobiDB-lite"/>
    </source>
</evidence>
<dbReference type="SUPFAM" id="SSF54495">
    <property type="entry name" value="UBC-like"/>
    <property type="match status" value="1"/>
</dbReference>
<evidence type="ECO:0000259" key="2">
    <source>
        <dbReference type="PROSITE" id="PS50127"/>
    </source>
</evidence>
<evidence type="ECO:0000313" key="3">
    <source>
        <dbReference type="EMBL" id="PMD39866.1"/>
    </source>
</evidence>
<dbReference type="STRING" id="1149755.A0A2J6RMX1"/>
<evidence type="ECO:0000313" key="4">
    <source>
        <dbReference type="Proteomes" id="UP000235786"/>
    </source>
</evidence>
<dbReference type="InterPro" id="IPR000608">
    <property type="entry name" value="UBC"/>
</dbReference>
<dbReference type="AlphaFoldDB" id="A0A2J6RMX1"/>
<dbReference type="PANTHER" id="PTHR24068">
    <property type="entry name" value="UBIQUITIN-CONJUGATING ENZYME E2"/>
    <property type="match status" value="1"/>
</dbReference>
<dbReference type="InterPro" id="IPR016135">
    <property type="entry name" value="UBQ-conjugating_enzyme/RWD"/>
</dbReference>
<feature type="region of interest" description="Disordered" evidence="1">
    <location>
        <begin position="1"/>
        <end position="22"/>
    </location>
</feature>
<gene>
    <name evidence="3" type="ORF">L207DRAFT_529791</name>
</gene>
<name>A0A2J6RMX1_HYAVF</name>
<dbReference type="Gene3D" id="3.10.110.10">
    <property type="entry name" value="Ubiquitin Conjugating Enzyme"/>
    <property type="match status" value="1"/>
</dbReference>
<dbReference type="PROSITE" id="PS50127">
    <property type="entry name" value="UBC_2"/>
    <property type="match status" value="1"/>
</dbReference>
<keyword evidence="4" id="KW-1185">Reference proteome</keyword>
<sequence length="189" mass="19981">MSAPNKRSSTSSTSSSSSRTPTKRLLTELSAFNSSPASSHPTLIALVPSPSSLLSLRAILSGSPLPISTGYASGRWLLNITIPPNYPNSPPTITFVTKICHPNVKWETGEICLDVLKENWTPVLGVVGALEAVGRLLGEPGVDSPLGVEVASLLRQGDTIGARGLVGFWCGEERFDGVLEEGGEKDARR</sequence>
<dbReference type="Proteomes" id="UP000235786">
    <property type="component" value="Unassembled WGS sequence"/>
</dbReference>
<dbReference type="OrthoDB" id="9973183at2759"/>